<dbReference type="GO" id="GO:0070069">
    <property type="term" value="C:cytochrome complex"/>
    <property type="evidence" value="ECO:0007669"/>
    <property type="project" value="InterPro"/>
</dbReference>
<evidence type="ECO:0000256" key="4">
    <source>
        <dbReference type="ARBA" id="ARBA00022617"/>
    </source>
</evidence>
<feature type="active site" description="Cysteine persulfide intermediate" evidence="15">
    <location>
        <position position="238"/>
    </location>
</feature>
<dbReference type="GO" id="GO:0009055">
    <property type="term" value="F:electron transfer activity"/>
    <property type="evidence" value="ECO:0007669"/>
    <property type="project" value="InterPro"/>
</dbReference>
<feature type="binding site" description="axial binding residue" evidence="17">
    <location>
        <position position="95"/>
    </location>
    <ligand>
        <name>heme c</name>
        <dbReference type="ChEBI" id="CHEBI:61717"/>
        <label>1</label>
    </ligand>
    <ligandPart>
        <name>Fe</name>
        <dbReference type="ChEBI" id="CHEBI:18248"/>
    </ligandPart>
</feature>
<name>A0A939EG24_9HYPH</name>
<dbReference type="GO" id="GO:0019417">
    <property type="term" value="P:sulfur oxidation"/>
    <property type="evidence" value="ECO:0007669"/>
    <property type="project" value="InterPro"/>
</dbReference>
<dbReference type="GO" id="GO:0016669">
    <property type="term" value="F:oxidoreductase activity, acting on a sulfur group of donors, cytochrome as acceptor"/>
    <property type="evidence" value="ECO:0007669"/>
    <property type="project" value="InterPro"/>
</dbReference>
<feature type="binding site" description="axial binding residue" evidence="17">
    <location>
        <position position="129"/>
    </location>
    <ligand>
        <name>heme c</name>
        <dbReference type="ChEBI" id="CHEBI:61717"/>
        <label>1</label>
    </ligand>
    <ligandPart>
        <name>Fe</name>
        <dbReference type="ChEBI" id="CHEBI:18248"/>
    </ligandPart>
</feature>
<feature type="binding site" description="covalent" evidence="16">
    <location>
        <position position="193"/>
    </location>
    <ligand>
        <name>heme c</name>
        <dbReference type="ChEBI" id="CHEBI:61717"/>
        <label>2</label>
    </ligand>
</feature>
<comment type="subunit">
    <text evidence="2 14">Heterodimer of SoxA and SoxX.</text>
</comment>
<feature type="binding site" description="covalent" evidence="16">
    <location>
        <position position="94"/>
    </location>
    <ligand>
        <name>heme c</name>
        <dbReference type="ChEBI" id="CHEBI:61717"/>
        <label>1</label>
    </ligand>
</feature>
<dbReference type="PIRSF" id="PIRSF038455">
    <property type="entry name" value="SoxA"/>
    <property type="match status" value="1"/>
</dbReference>
<proteinExistence type="inferred from homology"/>
<evidence type="ECO:0000313" key="19">
    <source>
        <dbReference type="EMBL" id="MBN9672572.1"/>
    </source>
</evidence>
<organism evidence="19 20">
    <name type="scientific">Roseibium aggregatum</name>
    <dbReference type="NCBI Taxonomy" id="187304"/>
    <lineage>
        <taxon>Bacteria</taxon>
        <taxon>Pseudomonadati</taxon>
        <taxon>Pseudomonadota</taxon>
        <taxon>Alphaproteobacteria</taxon>
        <taxon>Hyphomicrobiales</taxon>
        <taxon>Stappiaceae</taxon>
        <taxon>Roseibium</taxon>
    </lineage>
</organism>
<evidence type="ECO:0000256" key="16">
    <source>
        <dbReference type="PIRSR" id="PIRSR038455-2"/>
    </source>
</evidence>
<sequence length="277" mass="30776">MLAVAVVSASTAALAGGPADDKLVIDDEIEIKTRVAAPEGHPLDELISGWHYRTDETRALEADSFQNPGMLYVERGEEIWNTVDGAAGKSCASCHEDSESFLKGLGASYPKWDADAERPINIELQINKCREENMEAKPYKFDAADQKALTTYIKHQSLGMPVEVDLTQGDMESWWDKGEELYYTRTGQLNLSCATCHEDYNGNYIRADHLSQGNVNGFPTYRLKQSAMVSLHNRFRGCIRDTRAAFPPAFSDDLMALEVYVTWRGSGLGVETPAVRQ</sequence>
<dbReference type="Gene3D" id="1.10.760.10">
    <property type="entry name" value="Cytochrome c-like domain"/>
    <property type="match status" value="2"/>
</dbReference>
<keyword evidence="7" id="KW-0732">Signal</keyword>
<keyword evidence="9 14" id="KW-0249">Electron transport</keyword>
<evidence type="ECO:0000256" key="7">
    <source>
        <dbReference type="ARBA" id="ARBA00022729"/>
    </source>
</evidence>
<reference evidence="19" key="1">
    <citation type="submission" date="2020-12" db="EMBL/GenBank/DDBJ databases">
        <title>Oil enriched cultivation method for isolating marine PHA-producing bacteria.</title>
        <authorList>
            <person name="Zheng W."/>
            <person name="Yu S."/>
            <person name="Huang Y."/>
        </authorList>
    </citation>
    <scope>NUCLEOTIDE SEQUENCE</scope>
    <source>
        <strain evidence="19">SY-2-12</strain>
    </source>
</reference>
<dbReference type="GO" id="GO:0046872">
    <property type="term" value="F:metal ion binding"/>
    <property type="evidence" value="ECO:0007669"/>
    <property type="project" value="UniProtKB-KW"/>
</dbReference>
<dbReference type="InterPro" id="IPR009056">
    <property type="entry name" value="Cyt_c-like_dom"/>
</dbReference>
<comment type="catalytic activity">
    <reaction evidence="13 14">
        <text>S-sulfanyl-L-cysteinyl-[SoxY protein] + thiosulfate + 2 Fe(III)-[cytochrome c] = S-(2-sulfodisulfanyl)-L-cysteinyl-[SoxY protein] + 2 Fe(II)-[cytochrome c] + 2 H(+)</text>
        <dbReference type="Rhea" id="RHEA:51224"/>
        <dbReference type="Rhea" id="RHEA-COMP:10350"/>
        <dbReference type="Rhea" id="RHEA-COMP:14399"/>
        <dbReference type="Rhea" id="RHEA-COMP:14689"/>
        <dbReference type="Rhea" id="RHEA-COMP:14690"/>
        <dbReference type="ChEBI" id="CHEBI:15378"/>
        <dbReference type="ChEBI" id="CHEBI:29033"/>
        <dbReference type="ChEBI" id="CHEBI:29034"/>
        <dbReference type="ChEBI" id="CHEBI:33542"/>
        <dbReference type="ChEBI" id="CHEBI:61963"/>
        <dbReference type="ChEBI" id="CHEBI:140664"/>
        <dbReference type="EC" id="2.8.5.2"/>
    </reaction>
</comment>
<gene>
    <name evidence="19" type="primary">soxA</name>
    <name evidence="19" type="ORF">JF539_19620</name>
</gene>
<comment type="catalytic activity">
    <reaction evidence="12 14">
        <text>L-cysteinyl-[SoxY protein] + thiosulfate + 2 Fe(III)-[cytochrome c] = S-sulfosulfanyl-L-cysteinyl-[SoxY protein] + 2 Fe(II)-[cytochrome c] + 2 H(+)</text>
        <dbReference type="Rhea" id="RHEA:56720"/>
        <dbReference type="Rhea" id="RHEA-COMP:10350"/>
        <dbReference type="Rhea" id="RHEA-COMP:14328"/>
        <dbReference type="Rhea" id="RHEA-COMP:14399"/>
        <dbReference type="Rhea" id="RHEA-COMP:14691"/>
        <dbReference type="ChEBI" id="CHEBI:15378"/>
        <dbReference type="ChEBI" id="CHEBI:29033"/>
        <dbReference type="ChEBI" id="CHEBI:29034"/>
        <dbReference type="ChEBI" id="CHEBI:29950"/>
        <dbReference type="ChEBI" id="CHEBI:33542"/>
        <dbReference type="ChEBI" id="CHEBI:139321"/>
        <dbReference type="EC" id="2.8.5.2"/>
    </reaction>
</comment>
<feature type="binding site" description="axial binding residue" evidence="17">
    <location>
        <position position="238"/>
    </location>
    <ligand>
        <name>heme c</name>
        <dbReference type="ChEBI" id="CHEBI:61717"/>
        <label>2</label>
    </ligand>
    <ligandPart>
        <name>Fe</name>
        <dbReference type="ChEBI" id="CHEBI:18248"/>
    </ligandPart>
</feature>
<comment type="caution">
    <text evidence="19">The sequence shown here is derived from an EMBL/GenBank/DDBJ whole genome shotgun (WGS) entry which is preliminary data.</text>
</comment>
<dbReference type="EC" id="2.8.5.2" evidence="14"/>
<keyword evidence="10 14" id="KW-0408">Iron</keyword>
<feature type="binding site" description="covalent" evidence="16">
    <location>
        <position position="91"/>
    </location>
    <ligand>
        <name>heme c</name>
        <dbReference type="ChEBI" id="CHEBI:61717"/>
        <label>1</label>
    </ligand>
</feature>
<evidence type="ECO:0000313" key="20">
    <source>
        <dbReference type="Proteomes" id="UP000664096"/>
    </source>
</evidence>
<dbReference type="InterPro" id="IPR025710">
    <property type="entry name" value="SoxA"/>
</dbReference>
<keyword evidence="6 14" id="KW-0479">Metal-binding</keyword>
<keyword evidence="5 14" id="KW-0808">Transferase</keyword>
<accession>A0A939EG24</accession>
<evidence type="ECO:0000256" key="17">
    <source>
        <dbReference type="PIRSR" id="PIRSR038455-3"/>
    </source>
</evidence>
<evidence type="ECO:0000256" key="3">
    <source>
        <dbReference type="ARBA" id="ARBA00022448"/>
    </source>
</evidence>
<evidence type="ECO:0000256" key="10">
    <source>
        <dbReference type="ARBA" id="ARBA00023004"/>
    </source>
</evidence>
<feature type="binding site" description="covalent" evidence="16">
    <location>
        <position position="196"/>
    </location>
    <ligand>
        <name>heme c</name>
        <dbReference type="ChEBI" id="CHEBI:61717"/>
        <label>2</label>
    </ligand>
</feature>
<dbReference type="InterPro" id="IPR036909">
    <property type="entry name" value="Cyt_c-like_dom_sf"/>
</dbReference>
<evidence type="ECO:0000256" key="2">
    <source>
        <dbReference type="ARBA" id="ARBA00011530"/>
    </source>
</evidence>
<evidence type="ECO:0000259" key="18">
    <source>
        <dbReference type="PROSITE" id="PS51007"/>
    </source>
</evidence>
<dbReference type="EMBL" id="JAEKJZ010000004">
    <property type="protein sequence ID" value="MBN9672572.1"/>
    <property type="molecule type" value="Genomic_DNA"/>
</dbReference>
<dbReference type="NCBIfam" id="TIGR04484">
    <property type="entry name" value="thiosulf_SoxA"/>
    <property type="match status" value="1"/>
</dbReference>
<dbReference type="AlphaFoldDB" id="A0A939EG24"/>
<dbReference type="Pfam" id="PF21342">
    <property type="entry name" value="SoxA-TsdA_cyt-c"/>
    <property type="match status" value="1"/>
</dbReference>
<evidence type="ECO:0000256" key="8">
    <source>
        <dbReference type="ARBA" id="ARBA00022764"/>
    </source>
</evidence>
<keyword evidence="4 14" id="KW-0349">Heme</keyword>
<keyword evidence="8 14" id="KW-0574">Periplasm</keyword>
<comment type="similarity">
    <text evidence="11 14">Belongs to the SoxA family.</text>
</comment>
<feature type="domain" description="Cytochrome c" evidence="18">
    <location>
        <begin position="71"/>
        <end position="157"/>
    </location>
</feature>
<evidence type="ECO:0000256" key="6">
    <source>
        <dbReference type="ARBA" id="ARBA00022723"/>
    </source>
</evidence>
<dbReference type="GO" id="GO:0016740">
    <property type="term" value="F:transferase activity"/>
    <property type="evidence" value="ECO:0007669"/>
    <property type="project" value="UniProtKB-KW"/>
</dbReference>
<evidence type="ECO:0000256" key="14">
    <source>
        <dbReference type="PIRNR" id="PIRNR038455"/>
    </source>
</evidence>
<dbReference type="Proteomes" id="UP000664096">
    <property type="component" value="Unassembled WGS sequence"/>
</dbReference>
<evidence type="ECO:0000256" key="9">
    <source>
        <dbReference type="ARBA" id="ARBA00022982"/>
    </source>
</evidence>
<keyword evidence="3 14" id="KW-0813">Transport</keyword>
<feature type="binding site" description="axial binding residue" evidence="17">
    <location>
        <position position="197"/>
    </location>
    <ligand>
        <name>heme c</name>
        <dbReference type="ChEBI" id="CHEBI:61717"/>
        <label>2</label>
    </ligand>
    <ligandPart>
        <name>Fe</name>
        <dbReference type="ChEBI" id="CHEBI:18248"/>
    </ligandPart>
</feature>
<protein>
    <recommendedName>
        <fullName evidence="14">SoxAX cytochrome complex subunit A</fullName>
        <ecNumber evidence="14">2.8.5.2</ecNumber>
    </recommendedName>
    <alternativeName>
        <fullName evidence="14">Protein SoxA</fullName>
    </alternativeName>
    <alternativeName>
        <fullName evidence="14">Sulfur oxidizing protein A</fullName>
    </alternativeName>
    <alternativeName>
        <fullName evidence="14">Thiosulfate-oxidizing multienzyme system protein SoxA</fullName>
    </alternativeName>
</protein>
<evidence type="ECO:0000256" key="1">
    <source>
        <dbReference type="ARBA" id="ARBA00004418"/>
    </source>
</evidence>
<comment type="subcellular location">
    <subcellularLocation>
        <location evidence="1 14">Periplasm</location>
    </subcellularLocation>
</comment>
<dbReference type="FunFam" id="1.10.760.10:FF:000030">
    <property type="entry name" value="L-cysteine S-thiosulfotransferase subunit SoxA"/>
    <property type="match status" value="1"/>
</dbReference>
<dbReference type="SUPFAM" id="SSF46626">
    <property type="entry name" value="Cytochrome c"/>
    <property type="match status" value="2"/>
</dbReference>
<feature type="binding site" evidence="16">
    <location>
        <position position="234"/>
    </location>
    <ligand>
        <name>substrate</name>
    </ligand>
</feature>
<dbReference type="GO" id="GO:0020037">
    <property type="term" value="F:heme binding"/>
    <property type="evidence" value="ECO:0007669"/>
    <property type="project" value="InterPro"/>
</dbReference>
<evidence type="ECO:0000256" key="13">
    <source>
        <dbReference type="ARBA" id="ARBA00048423"/>
    </source>
</evidence>
<comment type="cofactor">
    <cofactor evidence="16">
        <name>heme</name>
        <dbReference type="ChEBI" id="CHEBI:30413"/>
    </cofactor>
    <text evidence="16">Binds 2 heme groups per subunit.</text>
</comment>
<dbReference type="PROSITE" id="PS51007">
    <property type="entry name" value="CYTC"/>
    <property type="match status" value="1"/>
</dbReference>
<evidence type="ECO:0000256" key="11">
    <source>
        <dbReference type="ARBA" id="ARBA00025746"/>
    </source>
</evidence>
<evidence type="ECO:0000256" key="12">
    <source>
        <dbReference type="ARBA" id="ARBA00048077"/>
    </source>
</evidence>
<evidence type="ECO:0000256" key="15">
    <source>
        <dbReference type="PIRSR" id="PIRSR038455-1"/>
    </source>
</evidence>
<evidence type="ECO:0000256" key="5">
    <source>
        <dbReference type="ARBA" id="ARBA00022679"/>
    </source>
</evidence>
<dbReference type="GO" id="GO:0042597">
    <property type="term" value="C:periplasmic space"/>
    <property type="evidence" value="ECO:0007669"/>
    <property type="project" value="UniProtKB-SubCell"/>
</dbReference>